<dbReference type="EMBL" id="CAXAMN010021829">
    <property type="protein sequence ID" value="CAK9063878.1"/>
    <property type="molecule type" value="Genomic_DNA"/>
</dbReference>
<feature type="compositionally biased region" description="Basic and acidic residues" evidence="2">
    <location>
        <begin position="636"/>
        <end position="654"/>
    </location>
</feature>
<organism evidence="3 4">
    <name type="scientific">Durusdinium trenchii</name>
    <dbReference type="NCBI Taxonomy" id="1381693"/>
    <lineage>
        <taxon>Eukaryota</taxon>
        <taxon>Sar</taxon>
        <taxon>Alveolata</taxon>
        <taxon>Dinophyceae</taxon>
        <taxon>Suessiales</taxon>
        <taxon>Symbiodiniaceae</taxon>
        <taxon>Durusdinium</taxon>
    </lineage>
</organism>
<feature type="region of interest" description="Disordered" evidence="2">
    <location>
        <begin position="723"/>
        <end position="748"/>
    </location>
</feature>
<keyword evidence="1" id="KW-0175">Coiled coil</keyword>
<dbReference type="Proteomes" id="UP001642484">
    <property type="component" value="Unassembled WGS sequence"/>
</dbReference>
<gene>
    <name evidence="3" type="ORF">CCMP2556_LOCUS31369</name>
</gene>
<feature type="compositionally biased region" description="Basic and acidic residues" evidence="2">
    <location>
        <begin position="587"/>
        <end position="599"/>
    </location>
</feature>
<keyword evidence="4" id="KW-1185">Reference proteome</keyword>
<feature type="region of interest" description="Disordered" evidence="2">
    <location>
        <begin position="494"/>
        <end position="528"/>
    </location>
</feature>
<comment type="caution">
    <text evidence="3">The sequence shown here is derived from an EMBL/GenBank/DDBJ whole genome shotgun (WGS) entry which is preliminary data.</text>
</comment>
<reference evidence="3 4" key="1">
    <citation type="submission" date="2024-02" db="EMBL/GenBank/DDBJ databases">
        <authorList>
            <person name="Chen Y."/>
            <person name="Shah S."/>
            <person name="Dougan E. K."/>
            <person name="Thang M."/>
            <person name="Chan C."/>
        </authorList>
    </citation>
    <scope>NUCLEOTIDE SEQUENCE [LARGE SCALE GENOMIC DNA]</scope>
</reference>
<evidence type="ECO:0000313" key="4">
    <source>
        <dbReference type="Proteomes" id="UP001642484"/>
    </source>
</evidence>
<feature type="coiled-coil region" evidence="1">
    <location>
        <begin position="130"/>
        <end position="171"/>
    </location>
</feature>
<feature type="coiled-coil region" evidence="1">
    <location>
        <begin position="71"/>
        <end position="98"/>
    </location>
</feature>
<name>A0ABP0NK71_9DINO</name>
<protein>
    <submittedName>
        <fullName evidence="3">Uncharacterized protein</fullName>
    </submittedName>
</protein>
<feature type="compositionally biased region" description="Basic residues" evidence="2">
    <location>
        <begin position="739"/>
        <end position="748"/>
    </location>
</feature>
<feature type="coiled-coil region" evidence="1">
    <location>
        <begin position="407"/>
        <end position="441"/>
    </location>
</feature>
<feature type="compositionally biased region" description="Basic residues" evidence="2">
    <location>
        <begin position="600"/>
        <end position="609"/>
    </location>
</feature>
<evidence type="ECO:0000313" key="3">
    <source>
        <dbReference type="EMBL" id="CAK9063878.1"/>
    </source>
</evidence>
<sequence>MAEINTLIDSDDEDNLSVHSAISNPSDFAEDEEVDYLALELLHHLPADKADKLMKSLRAKEKAVQDLVTRNRSLLNSCQALDEENQALTDRLKEAEVVGAKVEEVKPPAPSAPVDNSIFLQMERGKEETILRLTNENRKLMEQVKRLGEHYKQMEEALVQTRKEIKRAQSGKEPQVRLTGSSTLDEEERIYRELQGESMGDLIMQKLQEKQAEQRIKIQKALQASLAEEIGRIESWGSDVKGVLLAVDGLEAQLKHQLKEPKGSKKAKAVDTKAQAAESKQGFTTEHITTVSAQLLDEFDGMKGLLEVVDKEQLSLEQTVRAASDSAEPLAVTLDLDSGLAAAESEAEWLREHNAAWVNRCQSLSLQPMLEVLQRTDSAFTDLLAKAPPGLMPTNVEDCLQETRAHMKELSEHLQAQMASIADLQEESAALGRTVRSLQAAQKSHRSKLRQNMSESVKRLVASFEHPLDDMRSGLRQHSQALSKARSQVAKLLDGHKPSWQGDPRPERDLAASTHRAAVAQGPSKDLPGLGAELQEFIMSEIRQVRSMGKQLVTNLEEGCKAVEKRMHQVIEAVSGEAAPGASGRPAVRDAGDKDSHAEAKKKRKKKGASGHSHGAAKGKEEEAKTGPPRSQNEPPNKDEVQQAGLEERQKSSEAEGLEDADAQLRAEFQEAFESTPSGSKSKKQEARQEKVLAGTDLLQELESLRSGTEALEARMAERLQARVERADGDDPDAAKPNPARRRKKMFV</sequence>
<feature type="region of interest" description="Disordered" evidence="2">
    <location>
        <begin position="575"/>
        <end position="692"/>
    </location>
</feature>
<accession>A0ABP0NK71</accession>
<proteinExistence type="predicted"/>
<evidence type="ECO:0000256" key="1">
    <source>
        <dbReference type="SAM" id="Coils"/>
    </source>
</evidence>
<evidence type="ECO:0000256" key="2">
    <source>
        <dbReference type="SAM" id="MobiDB-lite"/>
    </source>
</evidence>